<dbReference type="PANTHER" id="PTHR30061:SF50">
    <property type="entry name" value="MALTOSE_MALTODEXTRIN-BINDING PERIPLASMIC PROTEIN"/>
    <property type="match status" value="1"/>
</dbReference>
<dbReference type="Gene3D" id="3.40.190.10">
    <property type="entry name" value="Periplasmic binding protein-like II"/>
    <property type="match status" value="1"/>
</dbReference>
<evidence type="ECO:0000256" key="1">
    <source>
        <dbReference type="ARBA" id="ARBA00008520"/>
    </source>
</evidence>
<name>A0A371J6W8_9FIRM</name>
<sequence>MVFKKLAAIAMAGMLSISLVACSSSGSDSSKGNGKVTVGVWNGNQAEEKALTQMINDFEKETGIKVEKKVYTDYQTQLKTDLIGGTAPDVFYLDVNVSPELMDSKVLEPLNQYTTDEFNVNDIYPNLLAGFKDEEGEVYAMPKDYSSLGVYYNEELLKEAGYSKDDIPTELEKWPEFLKELQSKLPEGKKAAMIDPELARLMGFIEANGTDVVDKEGYSNLSDPKVIEALELVDSLFKNGSTHQAKDLGFGWNGDAFGSEAAAIMIEGNWVVGHLRDNFPNVKYGTLEMPTYKGEKSNILFTVGYAMNKESNNKEDAWQFINYASGEKGMTTWTTGSGTLPTRKSVAESTKVDEDAILKPHIIGAEYGSVWQKGLTLPIVDREFKNYMPAAISGDLTVVEAMKKATETANKDIDAQMK</sequence>
<evidence type="ECO:0000256" key="4">
    <source>
        <dbReference type="SAM" id="SignalP"/>
    </source>
</evidence>
<comment type="similarity">
    <text evidence="1">Belongs to the bacterial solute-binding protein 1 family.</text>
</comment>
<dbReference type="CDD" id="cd14748">
    <property type="entry name" value="PBP2_UgpB"/>
    <property type="match status" value="1"/>
</dbReference>
<feature type="chain" id="PRO_5038947392" evidence="4">
    <location>
        <begin position="22"/>
        <end position="418"/>
    </location>
</feature>
<dbReference type="Pfam" id="PF13416">
    <property type="entry name" value="SBP_bac_8"/>
    <property type="match status" value="1"/>
</dbReference>
<dbReference type="SUPFAM" id="SSF53850">
    <property type="entry name" value="Periplasmic binding protein-like II"/>
    <property type="match status" value="1"/>
</dbReference>
<dbReference type="GO" id="GO:0042956">
    <property type="term" value="P:maltodextrin transmembrane transport"/>
    <property type="evidence" value="ECO:0007669"/>
    <property type="project" value="TreeGrafter"/>
</dbReference>
<proteinExistence type="inferred from homology"/>
<evidence type="ECO:0000313" key="6">
    <source>
        <dbReference type="Proteomes" id="UP000215694"/>
    </source>
</evidence>
<keyword evidence="6" id="KW-1185">Reference proteome</keyword>
<evidence type="ECO:0000313" key="5">
    <source>
        <dbReference type="EMBL" id="RDY28531.1"/>
    </source>
</evidence>
<dbReference type="GO" id="GO:0015768">
    <property type="term" value="P:maltose transport"/>
    <property type="evidence" value="ECO:0007669"/>
    <property type="project" value="TreeGrafter"/>
</dbReference>
<reference evidence="5 6" key="1">
    <citation type="journal article" date="2017" name="Genome Announc.">
        <title>Draft Genome Sequence of Romboutsia weinsteinii sp. nov. Strain CCRI-19649(T) Isolated from Surface Water.</title>
        <authorList>
            <person name="Maheux A.F."/>
            <person name="Boudreau D.K."/>
            <person name="Berube E."/>
            <person name="Boissinot M."/>
            <person name="Cantin P."/>
            <person name="Raymond F."/>
            <person name="Corbeil J."/>
            <person name="Omar R.F."/>
            <person name="Bergeron M.G."/>
        </authorList>
    </citation>
    <scope>NUCLEOTIDE SEQUENCE [LARGE SCALE GENOMIC DNA]</scope>
    <source>
        <strain evidence="5 6">CCRI-19649</strain>
    </source>
</reference>
<accession>A0A371J6W8</accession>
<dbReference type="PANTHER" id="PTHR30061">
    <property type="entry name" value="MALTOSE-BINDING PERIPLASMIC PROTEIN"/>
    <property type="match status" value="1"/>
</dbReference>
<dbReference type="OrthoDB" id="383712at2"/>
<comment type="caution">
    <text evidence="5">The sequence shown here is derived from an EMBL/GenBank/DDBJ whole genome shotgun (WGS) entry which is preliminary data.</text>
</comment>
<protein>
    <submittedName>
        <fullName evidence="5">ABC transporter substrate-binding protein</fullName>
    </submittedName>
</protein>
<dbReference type="Proteomes" id="UP000215694">
    <property type="component" value="Unassembled WGS sequence"/>
</dbReference>
<evidence type="ECO:0000256" key="3">
    <source>
        <dbReference type="ARBA" id="ARBA00022729"/>
    </source>
</evidence>
<feature type="signal peptide" evidence="4">
    <location>
        <begin position="1"/>
        <end position="21"/>
    </location>
</feature>
<keyword evidence="2" id="KW-0813">Transport</keyword>
<keyword evidence="3 4" id="KW-0732">Signal</keyword>
<organism evidence="5 6">
    <name type="scientific">Romboutsia weinsteinii</name>
    <dbReference type="NCBI Taxonomy" id="2020949"/>
    <lineage>
        <taxon>Bacteria</taxon>
        <taxon>Bacillati</taxon>
        <taxon>Bacillota</taxon>
        <taxon>Clostridia</taxon>
        <taxon>Peptostreptococcales</taxon>
        <taxon>Peptostreptococcaceae</taxon>
        <taxon>Romboutsia</taxon>
    </lineage>
</organism>
<dbReference type="PROSITE" id="PS51257">
    <property type="entry name" value="PROKAR_LIPOPROTEIN"/>
    <property type="match status" value="1"/>
</dbReference>
<dbReference type="GO" id="GO:0055052">
    <property type="term" value="C:ATP-binding cassette (ABC) transporter complex, substrate-binding subunit-containing"/>
    <property type="evidence" value="ECO:0007669"/>
    <property type="project" value="TreeGrafter"/>
</dbReference>
<dbReference type="GO" id="GO:1901982">
    <property type="term" value="F:maltose binding"/>
    <property type="evidence" value="ECO:0007669"/>
    <property type="project" value="TreeGrafter"/>
</dbReference>
<evidence type="ECO:0000256" key="2">
    <source>
        <dbReference type="ARBA" id="ARBA00022448"/>
    </source>
</evidence>
<dbReference type="RefSeq" id="WP_094366356.1">
    <property type="nucleotide sequence ID" value="NZ_NOJY02000006.1"/>
</dbReference>
<dbReference type="InterPro" id="IPR006059">
    <property type="entry name" value="SBP"/>
</dbReference>
<dbReference type="AlphaFoldDB" id="A0A371J6W8"/>
<gene>
    <name evidence="5" type="ORF">CHL78_004915</name>
</gene>
<dbReference type="EMBL" id="NOJY02000006">
    <property type="protein sequence ID" value="RDY28531.1"/>
    <property type="molecule type" value="Genomic_DNA"/>
</dbReference>